<dbReference type="PANTHER" id="PTHR43316:SF3">
    <property type="entry name" value="HALOACID DEHALOGENASE, TYPE II (AFU_ORTHOLOGUE AFUA_2G07750)-RELATED"/>
    <property type="match status" value="1"/>
</dbReference>
<keyword evidence="1 2" id="KW-0378">Hydrolase</keyword>
<dbReference type="SFLD" id="SFLDS00003">
    <property type="entry name" value="Haloacid_Dehalogenase"/>
    <property type="match status" value="1"/>
</dbReference>
<organism evidence="2 3">
    <name type="scientific">Oerskovia jenensis</name>
    <dbReference type="NCBI Taxonomy" id="162169"/>
    <lineage>
        <taxon>Bacteria</taxon>
        <taxon>Bacillati</taxon>
        <taxon>Actinomycetota</taxon>
        <taxon>Actinomycetes</taxon>
        <taxon>Micrococcales</taxon>
        <taxon>Cellulomonadaceae</taxon>
        <taxon>Oerskovia</taxon>
    </lineage>
</organism>
<dbReference type="Proteomes" id="UP000698059">
    <property type="component" value="Unassembled WGS sequence"/>
</dbReference>
<dbReference type="PANTHER" id="PTHR43316">
    <property type="entry name" value="HYDROLASE, HALOACID DELAHOGENASE-RELATED"/>
    <property type="match status" value="1"/>
</dbReference>
<comment type="caution">
    <text evidence="2">The sequence shown here is derived from an EMBL/GenBank/DDBJ whole genome shotgun (WGS) entry which is preliminary data.</text>
</comment>
<evidence type="ECO:0000256" key="1">
    <source>
        <dbReference type="ARBA" id="ARBA00022801"/>
    </source>
</evidence>
<gene>
    <name evidence="2" type="ORF">JOD49_001444</name>
</gene>
<dbReference type="InterPro" id="IPR051540">
    <property type="entry name" value="S-2-haloacid_dehalogenase"/>
</dbReference>
<accession>A0ABS2LDM4</accession>
<name>A0ABS2LDM4_9CELL</name>
<proteinExistence type="predicted"/>
<keyword evidence="3" id="KW-1185">Reference proteome</keyword>
<dbReference type="InterPro" id="IPR036412">
    <property type="entry name" value="HAD-like_sf"/>
</dbReference>
<dbReference type="SUPFAM" id="SSF56784">
    <property type="entry name" value="HAD-like"/>
    <property type="match status" value="1"/>
</dbReference>
<dbReference type="EMBL" id="JAFBBO010000001">
    <property type="protein sequence ID" value="MBM7478524.1"/>
    <property type="molecule type" value="Genomic_DNA"/>
</dbReference>
<dbReference type="Gene3D" id="1.20.120.1600">
    <property type="match status" value="1"/>
</dbReference>
<evidence type="ECO:0000313" key="2">
    <source>
        <dbReference type="EMBL" id="MBM7478524.1"/>
    </source>
</evidence>
<dbReference type="InterPro" id="IPR023214">
    <property type="entry name" value="HAD_sf"/>
</dbReference>
<dbReference type="Pfam" id="PF00702">
    <property type="entry name" value="Hydrolase"/>
    <property type="match status" value="1"/>
</dbReference>
<dbReference type="Gene3D" id="3.40.50.1000">
    <property type="entry name" value="HAD superfamily/HAD-like"/>
    <property type="match status" value="1"/>
</dbReference>
<dbReference type="NCBIfam" id="TIGR01549">
    <property type="entry name" value="HAD-SF-IA-v1"/>
    <property type="match status" value="1"/>
</dbReference>
<dbReference type="SFLD" id="SFLDG01129">
    <property type="entry name" value="C1.5:_HAD__Beta-PGM__Phosphata"/>
    <property type="match status" value="1"/>
</dbReference>
<dbReference type="GO" id="GO:0016787">
    <property type="term" value="F:hydrolase activity"/>
    <property type="evidence" value="ECO:0007669"/>
    <property type="project" value="UniProtKB-KW"/>
</dbReference>
<protein>
    <submittedName>
        <fullName evidence="2">Hydrolase of the HAD superfamily</fullName>
    </submittedName>
</protein>
<reference evidence="2 3" key="1">
    <citation type="submission" date="2021-01" db="EMBL/GenBank/DDBJ databases">
        <title>Sequencing the genomes of 1000 actinobacteria strains.</title>
        <authorList>
            <person name="Klenk H.-P."/>
        </authorList>
    </citation>
    <scope>NUCLEOTIDE SEQUENCE [LARGE SCALE GENOMIC DNA]</scope>
    <source>
        <strain evidence="2 3">DSM 46000</strain>
    </source>
</reference>
<sequence>MVDHRRTVPGVVLVDLDNTLVDRAGAFAAWASAFASDRGLGSDAAAWLVEADRDGYAPRAVLAERMRARFHLPDDVPHLVERLLFEHLAWVAPYPGVPARLDALRSAGIPVVVVTNGTVDQQRAKLDRTGLADLVPGVVISQEAGFAKPDRRIFETALAVAGVPGVPGAPGAGVAWMVGDHPAADVGGGRDAGLRTGWVAHGRAWTEEWAPDVVRGSTVEVLDALLDLSREARLAR</sequence>
<dbReference type="RefSeq" id="WP_205306582.1">
    <property type="nucleotide sequence ID" value="NZ_BAAAVF010000008.1"/>
</dbReference>
<dbReference type="InterPro" id="IPR006439">
    <property type="entry name" value="HAD-SF_hydro_IA"/>
</dbReference>
<evidence type="ECO:0000313" key="3">
    <source>
        <dbReference type="Proteomes" id="UP000698059"/>
    </source>
</evidence>